<evidence type="ECO:0000313" key="4">
    <source>
        <dbReference type="Proteomes" id="UP001107558"/>
    </source>
</evidence>
<feature type="region of interest" description="Disordered" evidence="2">
    <location>
        <begin position="139"/>
        <end position="190"/>
    </location>
</feature>
<keyword evidence="4" id="KW-1185">Reference proteome</keyword>
<feature type="region of interest" description="Disordered" evidence="2">
    <location>
        <begin position="334"/>
        <end position="357"/>
    </location>
</feature>
<name>A0A9J6CKH2_POLVA</name>
<gene>
    <name evidence="3" type="ORF">PVAND_012071</name>
</gene>
<evidence type="ECO:0000256" key="1">
    <source>
        <dbReference type="ARBA" id="ARBA00038125"/>
    </source>
</evidence>
<feature type="region of interest" description="Disordered" evidence="2">
    <location>
        <begin position="1"/>
        <end position="25"/>
    </location>
</feature>
<reference evidence="3" key="1">
    <citation type="submission" date="2021-03" db="EMBL/GenBank/DDBJ databases">
        <title>Chromosome level genome of the anhydrobiotic midge Polypedilum vanderplanki.</title>
        <authorList>
            <person name="Yoshida Y."/>
            <person name="Kikawada T."/>
            <person name="Gusev O."/>
        </authorList>
    </citation>
    <scope>NUCLEOTIDE SEQUENCE</scope>
    <source>
        <strain evidence="3">NIAS01</strain>
        <tissue evidence="3">Whole body or cell culture</tissue>
    </source>
</reference>
<protein>
    <submittedName>
        <fullName evidence="3">Uncharacterized protein</fullName>
    </submittedName>
</protein>
<evidence type="ECO:0000256" key="2">
    <source>
        <dbReference type="SAM" id="MobiDB-lite"/>
    </source>
</evidence>
<feature type="compositionally biased region" description="Polar residues" evidence="2">
    <location>
        <begin position="219"/>
        <end position="228"/>
    </location>
</feature>
<feature type="region of interest" description="Disordered" evidence="2">
    <location>
        <begin position="530"/>
        <end position="597"/>
    </location>
</feature>
<dbReference type="PANTHER" id="PTHR46949:SF1">
    <property type="entry name" value="AT07979P2"/>
    <property type="match status" value="1"/>
</dbReference>
<feature type="compositionally biased region" description="Polar residues" evidence="2">
    <location>
        <begin position="177"/>
        <end position="190"/>
    </location>
</feature>
<dbReference type="PANTHER" id="PTHR46949">
    <property type="entry name" value="LEUCINE REPEAT ADAPTER PROTEIN 25"/>
    <property type="match status" value="1"/>
</dbReference>
<dbReference type="EMBL" id="JADBJN010000001">
    <property type="protein sequence ID" value="KAG5682738.1"/>
    <property type="molecule type" value="Genomic_DNA"/>
</dbReference>
<feature type="region of interest" description="Disordered" evidence="2">
    <location>
        <begin position="217"/>
        <end position="246"/>
    </location>
</feature>
<sequence length="597" mass="66906">MDKIRSILSSATGNKKVGPPVPPRPPLAAVQKALEKTRNLSNNNNNNNNNNVPIAKGRTVIYTSTNNGPGHHIEQQQQQRHQVNAYENKCFDTKLNDSSSTGLKVIIGRQQQQNGNNAIIIPSLPARVHENGASIVGVLNKEQQQPILHTKSPVPKPRLKTPPLPKSKPPSAPLIVLSSTPKEQSEPNSSYSRLLMQNQNSSQLNHRNELREEDFNCGTKMQSGKNDQNIINKSSNNNKNNSSRDDELKEKLLNEIFSGRLVEASNVHLRYNTNSNLKRSSSCDVLNDRNSIVIEKALPQKQQQQNCRDEKVKDRKVMFHEMLISELSEMRRAGNDTNNHHRQNRLSAAKSCSDLSPTGNKQMTIIEMRDDVKIISRNSNNTCLISLEDSGVEDEEKADDCSSSGVGDSWDSCKEMQNRINISLPGLPPLPKSLSGIELSQHHIQRSQQNNIHQIQQQQQPQLPRQSQINITSSMSDNNHRKTETTLDTQLAILRREMYSLRQLDLSLLSQLWALNESIQEFRTIIEQENFSQQSPSPSNSDLNSLASDDEEVTSHDGKSGTNKKITLTELPKNDRTNVKRMNISPPAPPMSLSSKC</sequence>
<feature type="compositionally biased region" description="Pro residues" evidence="2">
    <location>
        <begin position="154"/>
        <end position="172"/>
    </location>
</feature>
<proteinExistence type="inferred from homology"/>
<accession>A0A9J6CKH2</accession>
<comment type="caution">
    <text evidence="3">The sequence shown here is derived from an EMBL/GenBank/DDBJ whole genome shotgun (WGS) entry which is preliminary data.</text>
</comment>
<dbReference type="InterPro" id="IPR039499">
    <property type="entry name" value="LURA1/LRA25"/>
</dbReference>
<comment type="similarity">
    <text evidence="1">Belongs to the FAM89 family.</text>
</comment>
<organism evidence="3 4">
    <name type="scientific">Polypedilum vanderplanki</name>
    <name type="common">Sleeping chironomid midge</name>
    <dbReference type="NCBI Taxonomy" id="319348"/>
    <lineage>
        <taxon>Eukaryota</taxon>
        <taxon>Metazoa</taxon>
        <taxon>Ecdysozoa</taxon>
        <taxon>Arthropoda</taxon>
        <taxon>Hexapoda</taxon>
        <taxon>Insecta</taxon>
        <taxon>Pterygota</taxon>
        <taxon>Neoptera</taxon>
        <taxon>Endopterygota</taxon>
        <taxon>Diptera</taxon>
        <taxon>Nematocera</taxon>
        <taxon>Chironomoidea</taxon>
        <taxon>Chironomidae</taxon>
        <taxon>Chironominae</taxon>
        <taxon>Polypedilum</taxon>
        <taxon>Polypedilum</taxon>
    </lineage>
</organism>
<feature type="compositionally biased region" description="Low complexity" evidence="2">
    <location>
        <begin position="532"/>
        <end position="547"/>
    </location>
</feature>
<dbReference type="OrthoDB" id="1681166at2759"/>
<dbReference type="Pfam" id="PF14854">
    <property type="entry name" value="LURAP"/>
    <property type="match status" value="1"/>
</dbReference>
<dbReference type="AlphaFoldDB" id="A0A9J6CKH2"/>
<evidence type="ECO:0000313" key="3">
    <source>
        <dbReference type="EMBL" id="KAG5682738.1"/>
    </source>
</evidence>
<dbReference type="Proteomes" id="UP001107558">
    <property type="component" value="Chromosome 1"/>
</dbReference>
<feature type="compositionally biased region" description="Low complexity" evidence="2">
    <location>
        <begin position="229"/>
        <end position="241"/>
    </location>
</feature>